<dbReference type="Pfam" id="PF00023">
    <property type="entry name" value="Ank"/>
    <property type="match status" value="1"/>
</dbReference>
<evidence type="ECO:0000313" key="5">
    <source>
        <dbReference type="Proteomes" id="UP001152797"/>
    </source>
</evidence>
<dbReference type="OrthoDB" id="684045at2759"/>
<dbReference type="EMBL" id="CAMXCT020000221">
    <property type="protein sequence ID" value="CAL1129107.1"/>
    <property type="molecule type" value="Genomic_DNA"/>
</dbReference>
<protein>
    <submittedName>
        <fullName evidence="4">Ankyrin repeat and MYND domain-containing protein 1</fullName>
    </submittedName>
</protein>
<name>A0A9P1BLX2_9DINO</name>
<accession>A0A9P1BLX2</accession>
<sequence length="341" mass="38153">MQGTRRKGQVLELFDWDEHRQWRRIRTKLNNAWVALDWEQPLLRPQGVPFSQIPLEPLCQAAREGCAQDVHRFIADGLDVDVRDVSGQTPLMLAAQKEGWRGLVCCVLLLEANADPNLSMEVEDAVSFDEIAQLEDEKRRAVENEDFQRAHDIKEQLAKLNERKTAEVKTAASLAGDTAASELLNSLQNPESGTTQLLIAFDEIAALPETPEAKSIPRRVQALQAQVKHPAKATPNVSVSQAPAAQPAREDITVEDENGEPWLESPHKVEPKLLQGVLFRVQQTAPVFEEPKMSAAKLGNVRQHQLLEVLGYNSTRCFGRVEVITPEKVLEKGWVFLGCKR</sequence>
<dbReference type="PROSITE" id="PS50151">
    <property type="entry name" value="UVR"/>
    <property type="match status" value="1"/>
</dbReference>
<reference evidence="4 5" key="2">
    <citation type="submission" date="2024-05" db="EMBL/GenBank/DDBJ databases">
        <authorList>
            <person name="Chen Y."/>
            <person name="Shah S."/>
            <person name="Dougan E. K."/>
            <person name="Thang M."/>
            <person name="Chan C."/>
        </authorList>
    </citation>
    <scope>NUCLEOTIDE SEQUENCE [LARGE SCALE GENOMIC DNA]</scope>
</reference>
<dbReference type="Proteomes" id="UP001152797">
    <property type="component" value="Unassembled WGS sequence"/>
</dbReference>
<dbReference type="InterPro" id="IPR001943">
    <property type="entry name" value="UVR_dom"/>
</dbReference>
<evidence type="ECO:0000256" key="1">
    <source>
        <dbReference type="SAM" id="MobiDB-lite"/>
    </source>
</evidence>
<comment type="caution">
    <text evidence="3">The sequence shown here is derived from an EMBL/GenBank/DDBJ whole genome shotgun (WGS) entry which is preliminary data.</text>
</comment>
<dbReference type="EMBL" id="CAMXCT030000221">
    <property type="protein sequence ID" value="CAL4763044.1"/>
    <property type="molecule type" value="Genomic_DNA"/>
</dbReference>
<dbReference type="EMBL" id="CAMXCT010000221">
    <property type="protein sequence ID" value="CAI3975732.1"/>
    <property type="molecule type" value="Genomic_DNA"/>
</dbReference>
<proteinExistence type="predicted"/>
<dbReference type="InterPro" id="IPR036770">
    <property type="entry name" value="Ankyrin_rpt-contain_sf"/>
</dbReference>
<dbReference type="InterPro" id="IPR002110">
    <property type="entry name" value="Ankyrin_rpt"/>
</dbReference>
<gene>
    <name evidence="3" type="ORF">C1SCF055_LOCUS4015</name>
</gene>
<dbReference type="Gene3D" id="1.25.40.20">
    <property type="entry name" value="Ankyrin repeat-containing domain"/>
    <property type="match status" value="1"/>
</dbReference>
<evidence type="ECO:0000313" key="3">
    <source>
        <dbReference type="EMBL" id="CAI3975732.1"/>
    </source>
</evidence>
<dbReference type="SUPFAM" id="SSF48403">
    <property type="entry name" value="Ankyrin repeat"/>
    <property type="match status" value="1"/>
</dbReference>
<evidence type="ECO:0000313" key="4">
    <source>
        <dbReference type="EMBL" id="CAL4763044.1"/>
    </source>
</evidence>
<keyword evidence="5" id="KW-1185">Reference proteome</keyword>
<dbReference type="AlphaFoldDB" id="A0A9P1BLX2"/>
<reference evidence="3" key="1">
    <citation type="submission" date="2022-10" db="EMBL/GenBank/DDBJ databases">
        <authorList>
            <person name="Chen Y."/>
            <person name="Dougan E. K."/>
            <person name="Chan C."/>
            <person name="Rhodes N."/>
            <person name="Thang M."/>
        </authorList>
    </citation>
    <scope>NUCLEOTIDE SEQUENCE</scope>
</reference>
<organism evidence="3">
    <name type="scientific">Cladocopium goreaui</name>
    <dbReference type="NCBI Taxonomy" id="2562237"/>
    <lineage>
        <taxon>Eukaryota</taxon>
        <taxon>Sar</taxon>
        <taxon>Alveolata</taxon>
        <taxon>Dinophyceae</taxon>
        <taxon>Suessiales</taxon>
        <taxon>Symbiodiniaceae</taxon>
        <taxon>Cladocopium</taxon>
    </lineage>
</organism>
<feature type="region of interest" description="Disordered" evidence="1">
    <location>
        <begin position="227"/>
        <end position="251"/>
    </location>
</feature>
<evidence type="ECO:0000259" key="2">
    <source>
        <dbReference type="PROSITE" id="PS50151"/>
    </source>
</evidence>
<dbReference type="Pfam" id="PF02151">
    <property type="entry name" value="UVR"/>
    <property type="match status" value="1"/>
</dbReference>
<feature type="domain" description="UVR" evidence="2">
    <location>
        <begin position="128"/>
        <end position="163"/>
    </location>
</feature>